<sequence>MGIILNLAVTTATIFFLAQYMSGISVVSWKSALLVAIVLGVLNITVRPILYLVTLPVTLLTFGLFTYVLNALMLMLVPYVVTSFHVAGFLPALIAALVITLVQAVFGARE</sequence>
<dbReference type="EMBL" id="MFLE01000016">
    <property type="protein sequence ID" value="OGG61638.1"/>
    <property type="molecule type" value="Genomic_DNA"/>
</dbReference>
<dbReference type="PANTHER" id="PTHR37309:SF1">
    <property type="entry name" value="SLR0284 PROTEIN"/>
    <property type="match status" value="1"/>
</dbReference>
<dbReference type="Proteomes" id="UP000176511">
    <property type="component" value="Unassembled WGS sequence"/>
</dbReference>
<dbReference type="PANTHER" id="PTHR37309">
    <property type="entry name" value="SLR0284 PROTEIN"/>
    <property type="match status" value="1"/>
</dbReference>
<evidence type="ECO:0000313" key="2">
    <source>
        <dbReference type="EMBL" id="OGG61638.1"/>
    </source>
</evidence>
<dbReference type="Pfam" id="PF04020">
    <property type="entry name" value="Phage_holin_4_2"/>
    <property type="match status" value="1"/>
</dbReference>
<feature type="transmembrane region" description="Helical" evidence="1">
    <location>
        <begin position="60"/>
        <end position="81"/>
    </location>
</feature>
<reference evidence="2 3" key="1">
    <citation type="journal article" date="2016" name="Nat. Commun.">
        <title>Thousands of microbial genomes shed light on interconnected biogeochemical processes in an aquifer system.</title>
        <authorList>
            <person name="Anantharaman K."/>
            <person name="Brown C.T."/>
            <person name="Hug L.A."/>
            <person name="Sharon I."/>
            <person name="Castelle C.J."/>
            <person name="Probst A.J."/>
            <person name="Thomas B.C."/>
            <person name="Singh A."/>
            <person name="Wilkins M.J."/>
            <person name="Karaoz U."/>
            <person name="Brodie E.L."/>
            <person name="Williams K.H."/>
            <person name="Hubbard S.S."/>
            <person name="Banfield J.F."/>
        </authorList>
    </citation>
    <scope>NUCLEOTIDE SEQUENCE [LARGE SCALE GENOMIC DNA]</scope>
</reference>
<protein>
    <recommendedName>
        <fullName evidence="4">Phage holin family protein</fullName>
    </recommendedName>
</protein>
<keyword evidence="1" id="KW-1133">Transmembrane helix</keyword>
<accession>A0A1F6DJP7</accession>
<comment type="caution">
    <text evidence="2">The sequence shown here is derived from an EMBL/GenBank/DDBJ whole genome shotgun (WGS) entry which is preliminary data.</text>
</comment>
<dbReference type="InterPro" id="IPR007165">
    <property type="entry name" value="Phage_holin_4_2"/>
</dbReference>
<proteinExistence type="predicted"/>
<dbReference type="STRING" id="1798491.A3C87_04120"/>
<feature type="transmembrane region" description="Helical" evidence="1">
    <location>
        <begin position="87"/>
        <end position="108"/>
    </location>
</feature>
<dbReference type="AlphaFoldDB" id="A0A1F6DJP7"/>
<evidence type="ECO:0008006" key="4">
    <source>
        <dbReference type="Google" id="ProtNLM"/>
    </source>
</evidence>
<name>A0A1F6DJP7_9BACT</name>
<keyword evidence="1" id="KW-0472">Membrane</keyword>
<evidence type="ECO:0000256" key="1">
    <source>
        <dbReference type="SAM" id="Phobius"/>
    </source>
</evidence>
<gene>
    <name evidence="2" type="ORF">A3C87_04120</name>
</gene>
<evidence type="ECO:0000313" key="3">
    <source>
        <dbReference type="Proteomes" id="UP000176511"/>
    </source>
</evidence>
<keyword evidence="1" id="KW-0812">Transmembrane</keyword>
<organism evidence="2 3">
    <name type="scientific">Candidatus Kaiserbacteria bacterium RIFCSPHIGHO2_02_FULL_49_34</name>
    <dbReference type="NCBI Taxonomy" id="1798491"/>
    <lineage>
        <taxon>Bacteria</taxon>
        <taxon>Candidatus Kaiseribacteriota</taxon>
    </lineage>
</organism>